<dbReference type="EMBL" id="LR903835">
    <property type="protein sequence ID" value="CAD7252331.1"/>
    <property type="molecule type" value="Genomic_DNA"/>
</dbReference>
<evidence type="ECO:0000313" key="5">
    <source>
        <dbReference type="Proteomes" id="UP000677054"/>
    </source>
</evidence>
<evidence type="ECO:0000256" key="2">
    <source>
        <dbReference type="SAM" id="Phobius"/>
    </source>
</evidence>
<dbReference type="Proteomes" id="UP000677054">
    <property type="component" value="Unassembled WGS sequence"/>
</dbReference>
<dbReference type="OrthoDB" id="5963614at2759"/>
<name>A0A7R9AE31_9CRUS</name>
<accession>A0A7R9AE31</accession>
<gene>
    <name evidence="4" type="ORF">DSTB1V02_LOCUS12089</name>
</gene>
<organism evidence="4">
    <name type="scientific">Darwinula stevensoni</name>
    <dbReference type="NCBI Taxonomy" id="69355"/>
    <lineage>
        <taxon>Eukaryota</taxon>
        <taxon>Metazoa</taxon>
        <taxon>Ecdysozoa</taxon>
        <taxon>Arthropoda</taxon>
        <taxon>Crustacea</taxon>
        <taxon>Oligostraca</taxon>
        <taxon>Ostracoda</taxon>
        <taxon>Podocopa</taxon>
        <taxon>Podocopida</taxon>
        <taxon>Darwinulocopina</taxon>
        <taxon>Darwinuloidea</taxon>
        <taxon>Darwinulidae</taxon>
        <taxon>Darwinula</taxon>
    </lineage>
</organism>
<reference evidence="4" key="1">
    <citation type="submission" date="2020-11" db="EMBL/GenBank/DDBJ databases">
        <authorList>
            <person name="Tran Van P."/>
        </authorList>
    </citation>
    <scope>NUCLEOTIDE SEQUENCE</scope>
</reference>
<keyword evidence="5" id="KW-1185">Reference proteome</keyword>
<evidence type="ECO:0000256" key="1">
    <source>
        <dbReference type="SAM" id="MobiDB-lite"/>
    </source>
</evidence>
<dbReference type="InterPro" id="IPR032732">
    <property type="entry name" value="SPATA6_N"/>
</dbReference>
<feature type="transmembrane region" description="Helical" evidence="2">
    <location>
        <begin position="12"/>
        <end position="34"/>
    </location>
</feature>
<evidence type="ECO:0000259" key="3">
    <source>
        <dbReference type="Pfam" id="PF14909"/>
    </source>
</evidence>
<dbReference type="InterPro" id="IPR000175">
    <property type="entry name" value="Na/ntran_symport"/>
</dbReference>
<feature type="region of interest" description="Disordered" evidence="1">
    <location>
        <begin position="479"/>
        <end position="529"/>
    </location>
</feature>
<keyword evidence="2" id="KW-1133">Transmembrane helix</keyword>
<dbReference type="GO" id="GO:0016020">
    <property type="term" value="C:membrane"/>
    <property type="evidence" value="ECO:0007669"/>
    <property type="project" value="InterPro"/>
</dbReference>
<keyword evidence="2" id="KW-0472">Membrane</keyword>
<feature type="compositionally biased region" description="Low complexity" evidence="1">
    <location>
        <begin position="516"/>
        <end position="529"/>
    </location>
</feature>
<dbReference type="Pfam" id="PF14909">
    <property type="entry name" value="SPATA6"/>
    <property type="match status" value="1"/>
</dbReference>
<dbReference type="PROSITE" id="PS50267">
    <property type="entry name" value="NA_NEUROTRAN_SYMP_3"/>
    <property type="match status" value="1"/>
</dbReference>
<protein>
    <recommendedName>
        <fullName evidence="3">Spermatogenesis-associated protein 6 N-terminal domain-containing protein</fullName>
    </recommendedName>
</protein>
<dbReference type="AlphaFoldDB" id="A0A7R9AE31"/>
<sequence length="529" mass="60563">MTYEYPWWGHLIGWLMALSSMLCIPAYFIYYYWITPKMPFLQKMREICRPDVDVEALRNKSGDVQATARFDGLQDWREFERKLLAEPVTVELLQRSIGAHSKVLAEHEGNVWDIFAACHHEYDPMYPPTTSEGRLKLLMRPTFHLPVVSSMTVPFKKSHRHIKAVVVTAEFEVLQVCCRKRQFSPRKPLYILMKFLGQSASTVPVTPIFPLVFCETLIFRELLRGAKELYVGIEYLNRSRLRIELHETGRWESSCLAYLDLKGSEVLTPFWDSPYREVEETLRLKLIPLGPFSMNEAPSMHLITRATVQPLYVDSSSRAKSMKVTSPVRLIHSLSNSRHRRQGRSASPVHRIESTLKARPPFVVRKVPTDIFSLSGTSLQGSGIKRSQSFQSLTHTCDACEPWGKKGRSRSMEVLPTLKRRDAIKKRAIRIHPTPPWANSGPYKSQVLHDRELCRICTLYEEYFGERYPGHRFRSGTTRILHEPHSPSSSSSSSYLTEVGPGRSHRSSGKPVWPDSSSNGSSCSSGHHY</sequence>
<keyword evidence="2" id="KW-0812">Transmembrane</keyword>
<dbReference type="EMBL" id="CAJPEV010004318">
    <property type="protein sequence ID" value="CAG0901579.1"/>
    <property type="molecule type" value="Genomic_DNA"/>
</dbReference>
<evidence type="ECO:0000313" key="4">
    <source>
        <dbReference type="EMBL" id="CAD7252331.1"/>
    </source>
</evidence>
<feature type="domain" description="Spermatogenesis-associated protein 6 N-terminal" evidence="3">
    <location>
        <begin position="172"/>
        <end position="270"/>
    </location>
</feature>
<proteinExistence type="predicted"/>